<dbReference type="GO" id="GO:0052621">
    <property type="term" value="F:diguanylate cyclase activity"/>
    <property type="evidence" value="ECO:0007669"/>
    <property type="project" value="UniProtKB-EC"/>
</dbReference>
<dbReference type="Gene3D" id="3.30.70.270">
    <property type="match status" value="1"/>
</dbReference>
<keyword evidence="1" id="KW-0812">Transmembrane</keyword>
<sequence length="589" mass="64518">MSPPREHTPEGRRALREGGFASAVALGYLVCALLFGVLLVLEWRSIDRSVLALARERGATLFALVETTREWNARHGGVYVLVSDEGQPNPYLEHPARDIDSADGRRLTMVNPAYMTRQIAELAEAKQGVRVRITSLSPIRPGNAPDPWEREALRRFERGEAEVLELVAAGDTQTHRYMAPLLVVPACLQCHIAQGYEVGDIRGGISVTMPAQALIAMRDTQRLRTGAMHLLAFLISAGLIHGLLLVNRRHLRVVRAINADQERLIALRTGELADANRKLADEVDLHRHSARQLAESEARYRAVFDGAAEGIIVTDAESRITQVNPAFCRITGYAAAEVLGRTPALLASGRHDADYFAQMYDSLAREGNWQGEMWNRRKSGDLYVQWISIVRVGAADDIQGYIATLSDITSRKALEDKIRYRADHDPLTGLPNRALFDDRLASALAGAHRRGSAFALLFVDLDRFKAVNDRLGHLAGDALLVEAGERLNACVRESDTVARLGGDEFAVILNEIGGMDDVEEIALRIGEAIATPFVLEKGEGCVSASIGIVLAPEHGGDAQSLLRRADLALYAVKHGGRGHHRFYTPALGD</sequence>
<dbReference type="PROSITE" id="PS50887">
    <property type="entry name" value="GGDEF"/>
    <property type="match status" value="1"/>
</dbReference>
<dbReference type="PROSITE" id="PS50112">
    <property type="entry name" value="PAS"/>
    <property type="match status" value="1"/>
</dbReference>
<dbReference type="InterPro" id="IPR035965">
    <property type="entry name" value="PAS-like_dom_sf"/>
</dbReference>
<dbReference type="SMART" id="SM00267">
    <property type="entry name" value="GGDEF"/>
    <property type="match status" value="1"/>
</dbReference>
<evidence type="ECO:0000313" key="5">
    <source>
        <dbReference type="Proteomes" id="UP001597158"/>
    </source>
</evidence>
<accession>A0ABW3WCK6</accession>
<evidence type="ECO:0000313" key="4">
    <source>
        <dbReference type="EMBL" id="MFD1263624.1"/>
    </source>
</evidence>
<dbReference type="InterPro" id="IPR052163">
    <property type="entry name" value="DGC-Regulatory_Protein"/>
</dbReference>
<dbReference type="Pfam" id="PF11845">
    <property type="entry name" value="Tll0287-like"/>
    <property type="match status" value="1"/>
</dbReference>
<dbReference type="PANTHER" id="PTHR46663">
    <property type="entry name" value="DIGUANYLATE CYCLASE DGCT-RELATED"/>
    <property type="match status" value="1"/>
</dbReference>
<dbReference type="InterPro" id="IPR000014">
    <property type="entry name" value="PAS"/>
</dbReference>
<evidence type="ECO:0000256" key="1">
    <source>
        <dbReference type="SAM" id="Phobius"/>
    </source>
</evidence>
<dbReference type="Proteomes" id="UP001597158">
    <property type="component" value="Unassembled WGS sequence"/>
</dbReference>
<gene>
    <name evidence="4" type="ORF">ACFQ4M_08495</name>
</gene>
<keyword evidence="4" id="KW-0548">Nucleotidyltransferase</keyword>
<dbReference type="CDD" id="cd01949">
    <property type="entry name" value="GGDEF"/>
    <property type="match status" value="1"/>
</dbReference>
<dbReference type="EMBL" id="JBHTMC010000014">
    <property type="protein sequence ID" value="MFD1263624.1"/>
    <property type="molecule type" value="Genomic_DNA"/>
</dbReference>
<dbReference type="Pfam" id="PF00990">
    <property type="entry name" value="GGDEF"/>
    <property type="match status" value="1"/>
</dbReference>
<feature type="domain" description="PAS" evidence="2">
    <location>
        <begin position="296"/>
        <end position="367"/>
    </location>
</feature>
<dbReference type="PANTHER" id="PTHR46663:SF3">
    <property type="entry name" value="SLL0267 PROTEIN"/>
    <property type="match status" value="1"/>
</dbReference>
<keyword evidence="1" id="KW-1133">Transmembrane helix</keyword>
<feature type="transmembrane region" description="Helical" evidence="1">
    <location>
        <begin position="20"/>
        <end position="41"/>
    </location>
</feature>
<dbReference type="NCBIfam" id="TIGR00254">
    <property type="entry name" value="GGDEF"/>
    <property type="match status" value="1"/>
</dbReference>
<dbReference type="EC" id="2.7.7.65" evidence="4"/>
<keyword evidence="5" id="KW-1185">Reference proteome</keyword>
<dbReference type="SUPFAM" id="SSF55785">
    <property type="entry name" value="PYP-like sensor domain (PAS domain)"/>
    <property type="match status" value="1"/>
</dbReference>
<comment type="caution">
    <text evidence="4">The sequence shown here is derived from an EMBL/GenBank/DDBJ whole genome shotgun (WGS) entry which is preliminary data.</text>
</comment>
<feature type="transmembrane region" description="Helical" evidence="1">
    <location>
        <begin position="227"/>
        <end position="246"/>
    </location>
</feature>
<keyword evidence="1" id="KW-0472">Membrane</keyword>
<reference evidence="5" key="1">
    <citation type="journal article" date="2019" name="Int. J. Syst. Evol. Microbiol.">
        <title>The Global Catalogue of Microorganisms (GCM) 10K type strain sequencing project: providing services to taxonomists for standard genome sequencing and annotation.</title>
        <authorList>
            <consortium name="The Broad Institute Genomics Platform"/>
            <consortium name="The Broad Institute Genome Sequencing Center for Infectious Disease"/>
            <person name="Wu L."/>
            <person name="Ma J."/>
        </authorList>
    </citation>
    <scope>NUCLEOTIDE SEQUENCE [LARGE SCALE GENOMIC DNA]</scope>
    <source>
        <strain evidence="5">CCUG 48884</strain>
    </source>
</reference>
<evidence type="ECO:0000259" key="3">
    <source>
        <dbReference type="PROSITE" id="PS50887"/>
    </source>
</evidence>
<dbReference type="CDD" id="cd00130">
    <property type="entry name" value="PAS"/>
    <property type="match status" value="1"/>
</dbReference>
<proteinExistence type="predicted"/>
<keyword evidence="4" id="KW-0808">Transferase</keyword>
<dbReference type="InterPro" id="IPR029787">
    <property type="entry name" value="Nucleotide_cyclase"/>
</dbReference>
<dbReference type="SMART" id="SM00091">
    <property type="entry name" value="PAS"/>
    <property type="match status" value="1"/>
</dbReference>
<dbReference type="InterPro" id="IPR043128">
    <property type="entry name" value="Rev_trsase/Diguanyl_cyclase"/>
</dbReference>
<dbReference type="RefSeq" id="WP_277834694.1">
    <property type="nucleotide sequence ID" value="NZ_JARQZE010000016.1"/>
</dbReference>
<feature type="domain" description="GGDEF" evidence="3">
    <location>
        <begin position="452"/>
        <end position="585"/>
    </location>
</feature>
<dbReference type="Pfam" id="PF13426">
    <property type="entry name" value="PAS_9"/>
    <property type="match status" value="1"/>
</dbReference>
<dbReference type="InterPro" id="IPR021796">
    <property type="entry name" value="Tll0287-like_dom"/>
</dbReference>
<evidence type="ECO:0000259" key="2">
    <source>
        <dbReference type="PROSITE" id="PS50112"/>
    </source>
</evidence>
<name>A0ABW3WCK6_9RHOO</name>
<organism evidence="4 5">
    <name type="scientific">Thauera mechernichensis</name>
    <dbReference type="NCBI Taxonomy" id="82788"/>
    <lineage>
        <taxon>Bacteria</taxon>
        <taxon>Pseudomonadati</taxon>
        <taxon>Pseudomonadota</taxon>
        <taxon>Betaproteobacteria</taxon>
        <taxon>Rhodocyclales</taxon>
        <taxon>Zoogloeaceae</taxon>
        <taxon>Thauera</taxon>
    </lineage>
</organism>
<dbReference type="Gene3D" id="3.30.450.20">
    <property type="entry name" value="PAS domain"/>
    <property type="match status" value="1"/>
</dbReference>
<protein>
    <submittedName>
        <fullName evidence="4">Diguanylate cyclase domain-containing protein</fullName>
        <ecNumber evidence="4">2.7.7.65</ecNumber>
    </submittedName>
</protein>
<dbReference type="SUPFAM" id="SSF55073">
    <property type="entry name" value="Nucleotide cyclase"/>
    <property type="match status" value="1"/>
</dbReference>
<dbReference type="InterPro" id="IPR000160">
    <property type="entry name" value="GGDEF_dom"/>
</dbReference>
<dbReference type="NCBIfam" id="TIGR00229">
    <property type="entry name" value="sensory_box"/>
    <property type="match status" value="1"/>
</dbReference>